<protein>
    <recommendedName>
        <fullName evidence="4">Lipoprotein</fullName>
    </recommendedName>
</protein>
<reference evidence="2 3" key="1">
    <citation type="journal article" date="2015" name="Genome Biol. Evol.">
        <title>Phylogenomic analyses indicate that early fungi evolved digesting cell walls of algal ancestors of land plants.</title>
        <authorList>
            <person name="Chang Y."/>
            <person name="Wang S."/>
            <person name="Sekimoto S."/>
            <person name="Aerts A.L."/>
            <person name="Choi C."/>
            <person name="Clum A."/>
            <person name="LaButti K.M."/>
            <person name="Lindquist E.A."/>
            <person name="Yee Ngan C."/>
            <person name="Ohm R.A."/>
            <person name="Salamov A.A."/>
            <person name="Grigoriev I.V."/>
            <person name="Spatafora J.W."/>
            <person name="Berbee M.L."/>
        </authorList>
    </citation>
    <scope>NUCLEOTIDE SEQUENCE [LARGE SCALE GENOMIC DNA]</scope>
    <source>
        <strain evidence="2 3">NRRL 28638</strain>
    </source>
</reference>
<gene>
    <name evidence="2" type="ORF">CONCODRAFT_72822</name>
</gene>
<feature type="signal peptide" evidence="1">
    <location>
        <begin position="1"/>
        <end position="19"/>
    </location>
</feature>
<keyword evidence="1" id="KW-0732">Signal</keyword>
<name>A0A137NYA7_CONC2</name>
<organism evidence="2 3">
    <name type="scientific">Conidiobolus coronatus (strain ATCC 28846 / CBS 209.66 / NRRL 28638)</name>
    <name type="common">Delacroixia coronata</name>
    <dbReference type="NCBI Taxonomy" id="796925"/>
    <lineage>
        <taxon>Eukaryota</taxon>
        <taxon>Fungi</taxon>
        <taxon>Fungi incertae sedis</taxon>
        <taxon>Zoopagomycota</taxon>
        <taxon>Entomophthoromycotina</taxon>
        <taxon>Entomophthoromycetes</taxon>
        <taxon>Entomophthorales</taxon>
        <taxon>Ancylistaceae</taxon>
        <taxon>Conidiobolus</taxon>
    </lineage>
</organism>
<evidence type="ECO:0000313" key="3">
    <source>
        <dbReference type="Proteomes" id="UP000070444"/>
    </source>
</evidence>
<proteinExistence type="predicted"/>
<dbReference type="EMBL" id="KQ964622">
    <property type="protein sequence ID" value="KXN67651.1"/>
    <property type="molecule type" value="Genomic_DNA"/>
</dbReference>
<dbReference type="PROSITE" id="PS51257">
    <property type="entry name" value="PROKAR_LIPOPROTEIN"/>
    <property type="match status" value="1"/>
</dbReference>
<sequence>MNFKLNPIILLTAACLVNCSPVNLERRNQVASFDNSNVKIDLNKSLNIAENEAGNRVTVRNLERRGQSFAVSNHKETELDRSINTYEANYGVIKPVTAASAASTAPDTTLKARRNQNFVLTTNQFNKIDQSLNEVNANFGGGNVFKSKNFINNTACPNKKNHKDQKTSIYHSNSSISYNYSTNLQMNKESNS</sequence>
<evidence type="ECO:0008006" key="4">
    <source>
        <dbReference type="Google" id="ProtNLM"/>
    </source>
</evidence>
<dbReference type="Proteomes" id="UP000070444">
    <property type="component" value="Unassembled WGS sequence"/>
</dbReference>
<keyword evidence="3" id="KW-1185">Reference proteome</keyword>
<evidence type="ECO:0000256" key="1">
    <source>
        <dbReference type="SAM" id="SignalP"/>
    </source>
</evidence>
<dbReference type="AlphaFoldDB" id="A0A137NYA7"/>
<evidence type="ECO:0000313" key="2">
    <source>
        <dbReference type="EMBL" id="KXN67651.1"/>
    </source>
</evidence>
<feature type="chain" id="PRO_5007294193" description="Lipoprotein" evidence="1">
    <location>
        <begin position="20"/>
        <end position="192"/>
    </location>
</feature>
<accession>A0A137NYA7</accession>